<organism evidence="1 2">
    <name type="scientific">Candidatus Limisoma faecipullorum</name>
    <dbReference type="NCBI Taxonomy" id="2840854"/>
    <lineage>
        <taxon>Bacteria</taxon>
        <taxon>Pseudomonadati</taxon>
        <taxon>Bacteroidota</taxon>
        <taxon>Bacteroidia</taxon>
        <taxon>Bacteroidales</taxon>
        <taxon>Candidatus Limisoma</taxon>
    </lineage>
</organism>
<gene>
    <name evidence="1" type="ORF">IAB88_09050</name>
</gene>
<evidence type="ECO:0000313" key="2">
    <source>
        <dbReference type="Proteomes" id="UP000823598"/>
    </source>
</evidence>
<dbReference type="AlphaFoldDB" id="A0A9D9NKK2"/>
<evidence type="ECO:0000313" key="1">
    <source>
        <dbReference type="EMBL" id="MBO8477124.1"/>
    </source>
</evidence>
<proteinExistence type="predicted"/>
<reference evidence="1" key="2">
    <citation type="journal article" date="2021" name="PeerJ">
        <title>Extensive microbial diversity within the chicken gut microbiome revealed by metagenomics and culture.</title>
        <authorList>
            <person name="Gilroy R."/>
            <person name="Ravi A."/>
            <person name="Getino M."/>
            <person name="Pursley I."/>
            <person name="Horton D.L."/>
            <person name="Alikhan N.F."/>
            <person name="Baker D."/>
            <person name="Gharbi K."/>
            <person name="Hall N."/>
            <person name="Watson M."/>
            <person name="Adriaenssens E.M."/>
            <person name="Foster-Nyarko E."/>
            <person name="Jarju S."/>
            <person name="Secka A."/>
            <person name="Antonio M."/>
            <person name="Oren A."/>
            <person name="Chaudhuri R.R."/>
            <person name="La Ragione R."/>
            <person name="Hildebrand F."/>
            <person name="Pallen M.J."/>
        </authorList>
    </citation>
    <scope>NUCLEOTIDE SEQUENCE</scope>
    <source>
        <strain evidence="1">6919</strain>
    </source>
</reference>
<name>A0A9D9NKK2_9BACT</name>
<dbReference type="EMBL" id="JADIMC010000105">
    <property type="protein sequence ID" value="MBO8477124.1"/>
    <property type="molecule type" value="Genomic_DNA"/>
</dbReference>
<accession>A0A9D9NKK2</accession>
<sequence length="169" mass="19509">MKYKDEEDKCYGIAGMAIGIAVCNGEDMLYRLDIDDETNGYITFTSDYYYSGNPALPAKESWELTLKHFQMTIGMLMANMMCRSLHKKRLTFHDAKKSLFKTVEEEGKRVCQLEEDEISRLFEDTFNYMERVFDDGSVRTMAKGLATKLHELRTLTNPEIKELLGMIKG</sequence>
<comment type="caution">
    <text evidence="1">The sequence shown here is derived from an EMBL/GenBank/DDBJ whole genome shotgun (WGS) entry which is preliminary data.</text>
</comment>
<protein>
    <submittedName>
        <fullName evidence="1">Uncharacterized protein</fullName>
    </submittedName>
</protein>
<dbReference type="Proteomes" id="UP000823598">
    <property type="component" value="Unassembled WGS sequence"/>
</dbReference>
<reference evidence="1" key="1">
    <citation type="submission" date="2020-10" db="EMBL/GenBank/DDBJ databases">
        <authorList>
            <person name="Gilroy R."/>
        </authorList>
    </citation>
    <scope>NUCLEOTIDE SEQUENCE</scope>
    <source>
        <strain evidence="1">6919</strain>
    </source>
</reference>